<reference evidence="2 3" key="1">
    <citation type="submission" date="2016-10" db="EMBL/GenBank/DDBJ databases">
        <authorList>
            <person name="de Groot N.N."/>
        </authorList>
    </citation>
    <scope>NUCLEOTIDE SEQUENCE [LARGE SCALE GENOMIC DNA]</scope>
    <source>
        <strain evidence="2 3">CGMCC 4.2022</strain>
    </source>
</reference>
<organism evidence="2 3">
    <name type="scientific">Actinacidiphila guanduensis</name>
    <dbReference type="NCBI Taxonomy" id="310781"/>
    <lineage>
        <taxon>Bacteria</taxon>
        <taxon>Bacillati</taxon>
        <taxon>Actinomycetota</taxon>
        <taxon>Actinomycetes</taxon>
        <taxon>Kitasatosporales</taxon>
        <taxon>Streptomycetaceae</taxon>
        <taxon>Actinacidiphila</taxon>
    </lineage>
</organism>
<protein>
    <submittedName>
        <fullName evidence="2">Uncharacterized protein</fullName>
    </submittedName>
</protein>
<dbReference type="AlphaFoldDB" id="A0A1G9UYW4"/>
<accession>A0A1G9UYW4</accession>
<proteinExistence type="predicted"/>
<feature type="chain" id="PRO_5011747498" evidence="1">
    <location>
        <begin position="33"/>
        <end position="145"/>
    </location>
</feature>
<evidence type="ECO:0000313" key="2">
    <source>
        <dbReference type="EMBL" id="SDM64835.1"/>
    </source>
</evidence>
<keyword evidence="3" id="KW-1185">Reference proteome</keyword>
<gene>
    <name evidence="2" type="ORF">SAMN05216259_10145</name>
</gene>
<evidence type="ECO:0000256" key="1">
    <source>
        <dbReference type="SAM" id="SignalP"/>
    </source>
</evidence>
<name>A0A1G9UYW4_9ACTN</name>
<dbReference type="Proteomes" id="UP000199341">
    <property type="component" value="Unassembled WGS sequence"/>
</dbReference>
<keyword evidence="1" id="KW-0732">Signal</keyword>
<dbReference type="EMBL" id="FNIE01000001">
    <property type="protein sequence ID" value="SDM64835.1"/>
    <property type="molecule type" value="Genomic_DNA"/>
</dbReference>
<evidence type="ECO:0000313" key="3">
    <source>
        <dbReference type="Proteomes" id="UP000199341"/>
    </source>
</evidence>
<feature type="signal peptide" evidence="1">
    <location>
        <begin position="1"/>
        <end position="32"/>
    </location>
</feature>
<sequence length="145" mass="15027">MRKMSKKSLARALGIGVASAGLAIGVTSSAQAETGFTNGAYISSTYVSFVGCSGQVQAGYSTSTGDTYARGWFTLNTSTRGLACQGWLERSTNGGGSWSDLSYTHVGAGGQTVGTDYYYDGPGYLARVCVGDFLYSNSYSCGGSF</sequence>